<evidence type="ECO:0000256" key="8">
    <source>
        <dbReference type="RuleBase" id="RU004395"/>
    </source>
</evidence>
<dbReference type="InterPro" id="IPR003526">
    <property type="entry name" value="MECDP_synthase"/>
</dbReference>
<proteinExistence type="inferred from homology"/>
<evidence type="ECO:0000259" key="9">
    <source>
        <dbReference type="Pfam" id="PF02542"/>
    </source>
</evidence>
<dbReference type="PANTHER" id="PTHR43181">
    <property type="entry name" value="2-C-METHYL-D-ERYTHRITOL 2,4-CYCLODIPHOSPHATE SYNTHASE, CHLOROPLASTIC"/>
    <property type="match status" value="1"/>
</dbReference>
<keyword evidence="5 7" id="KW-0414">Isoprene biosynthesis</keyword>
<organism evidence="10 11">
    <name type="scientific">Planococcus dechangensis</name>
    <dbReference type="NCBI Taxonomy" id="1176255"/>
    <lineage>
        <taxon>Bacteria</taxon>
        <taxon>Bacillati</taxon>
        <taxon>Bacillota</taxon>
        <taxon>Bacilli</taxon>
        <taxon>Bacillales</taxon>
        <taxon>Caryophanaceae</taxon>
        <taxon>Planococcus</taxon>
    </lineage>
</organism>
<comment type="subunit">
    <text evidence="7">Homotrimer.</text>
</comment>
<reference evidence="11" key="1">
    <citation type="journal article" date="2019" name="Int. J. Syst. Evol. Microbiol.">
        <title>The Global Catalogue of Microorganisms (GCM) 10K type strain sequencing project: providing services to taxonomists for standard genome sequencing and annotation.</title>
        <authorList>
            <consortium name="The Broad Institute Genomics Platform"/>
            <consortium name="The Broad Institute Genome Sequencing Center for Infectious Disease"/>
            <person name="Wu L."/>
            <person name="Ma J."/>
        </authorList>
    </citation>
    <scope>NUCLEOTIDE SEQUENCE [LARGE SCALE GENOMIC DNA]</scope>
    <source>
        <strain evidence="11">CGMCC 1.12151</strain>
    </source>
</reference>
<comment type="caution">
    <text evidence="10">The sequence shown here is derived from an EMBL/GenBank/DDBJ whole genome shotgun (WGS) entry which is preliminary data.</text>
</comment>
<feature type="site" description="Transition state stabilizer" evidence="7">
    <location>
        <position position="35"/>
    </location>
</feature>
<feature type="binding site" evidence="7">
    <location>
        <begin position="9"/>
        <end position="11"/>
    </location>
    <ligand>
        <name>4-CDP-2-C-methyl-D-erythritol 2-phosphate</name>
        <dbReference type="ChEBI" id="CHEBI:57919"/>
    </ligand>
</feature>
<feature type="domain" description="2-C-methyl-D-erythritol 2,4-cyclodiphosphate synthase" evidence="9">
    <location>
        <begin position="2"/>
        <end position="155"/>
    </location>
</feature>
<dbReference type="PANTHER" id="PTHR43181:SF1">
    <property type="entry name" value="2-C-METHYL-D-ERYTHRITOL 2,4-CYCLODIPHOSPHATE SYNTHASE, CHLOROPLASTIC"/>
    <property type="match status" value="1"/>
</dbReference>
<dbReference type="NCBIfam" id="TIGR00151">
    <property type="entry name" value="ispF"/>
    <property type="match status" value="1"/>
</dbReference>
<evidence type="ECO:0000256" key="7">
    <source>
        <dbReference type="HAMAP-Rule" id="MF_00107"/>
    </source>
</evidence>
<evidence type="ECO:0000256" key="1">
    <source>
        <dbReference type="ARBA" id="ARBA00000200"/>
    </source>
</evidence>
<accession>A0ABV9MEF2</accession>
<comment type="catalytic activity">
    <reaction evidence="1 7 8">
        <text>4-CDP-2-C-methyl-D-erythritol 2-phosphate = 2-C-methyl-D-erythritol 2,4-cyclic diphosphate + CMP</text>
        <dbReference type="Rhea" id="RHEA:23864"/>
        <dbReference type="ChEBI" id="CHEBI:57919"/>
        <dbReference type="ChEBI" id="CHEBI:58483"/>
        <dbReference type="ChEBI" id="CHEBI:60377"/>
        <dbReference type="EC" id="4.6.1.12"/>
    </reaction>
</comment>
<evidence type="ECO:0000256" key="3">
    <source>
        <dbReference type="ARBA" id="ARBA00012579"/>
    </source>
</evidence>
<comment type="caution">
    <text evidence="7">Lacks conserved residue(s) required for the propagation of feature annotation.</text>
</comment>
<keyword evidence="11" id="KW-1185">Reference proteome</keyword>
<dbReference type="SUPFAM" id="SSF69765">
    <property type="entry name" value="IpsF-like"/>
    <property type="match status" value="1"/>
</dbReference>
<evidence type="ECO:0000256" key="6">
    <source>
        <dbReference type="ARBA" id="ARBA00023239"/>
    </source>
</evidence>
<comment type="similarity">
    <text evidence="7 8">Belongs to the IspF family.</text>
</comment>
<dbReference type="GO" id="GO:0008685">
    <property type="term" value="F:2-C-methyl-D-erythritol 2,4-cyclodiphosphate synthase activity"/>
    <property type="evidence" value="ECO:0007669"/>
    <property type="project" value="UniProtKB-EC"/>
</dbReference>
<feature type="binding site" evidence="7">
    <location>
        <begin position="35"/>
        <end position="36"/>
    </location>
    <ligand>
        <name>4-CDP-2-C-methyl-D-erythritol 2-phosphate</name>
        <dbReference type="ChEBI" id="CHEBI:57919"/>
    </ligand>
</feature>
<dbReference type="InterPro" id="IPR020555">
    <property type="entry name" value="MECDP_synthase_CS"/>
</dbReference>
<evidence type="ECO:0000256" key="4">
    <source>
        <dbReference type="ARBA" id="ARBA00022723"/>
    </source>
</evidence>
<keyword evidence="6 7" id="KW-0456">Lyase</keyword>
<name>A0ABV9MEF2_9BACL</name>
<feature type="binding site" evidence="7">
    <location>
        <position position="11"/>
    </location>
    <ligand>
        <name>a divalent metal cation</name>
        <dbReference type="ChEBI" id="CHEBI:60240"/>
    </ligand>
</feature>
<feature type="binding site" evidence="7">
    <location>
        <position position="143"/>
    </location>
    <ligand>
        <name>4-CDP-2-C-methyl-D-erythritol 2-phosphate</name>
        <dbReference type="ChEBI" id="CHEBI:57919"/>
    </ligand>
</feature>
<dbReference type="EC" id="4.6.1.12" evidence="3 7"/>
<gene>
    <name evidence="7 10" type="primary">ispF</name>
    <name evidence="10" type="ORF">ACFO5U_13130</name>
</gene>
<comment type="pathway">
    <text evidence="2 7">Isoprenoid biosynthesis; isopentenyl diphosphate biosynthesis via DXP pathway; isopentenyl diphosphate from 1-deoxy-D-xylulose 5-phosphate: step 4/6.</text>
</comment>
<dbReference type="CDD" id="cd00554">
    <property type="entry name" value="MECDP_synthase"/>
    <property type="match status" value="1"/>
</dbReference>
<dbReference type="Gene3D" id="3.30.1330.50">
    <property type="entry name" value="2-C-methyl-D-erythritol 2,4-cyclodiphosphate synthase"/>
    <property type="match status" value="1"/>
</dbReference>
<feature type="binding site" evidence="7">
    <location>
        <position position="9"/>
    </location>
    <ligand>
        <name>a divalent metal cation</name>
        <dbReference type="ChEBI" id="CHEBI:60240"/>
    </ligand>
</feature>
<dbReference type="InterPro" id="IPR036571">
    <property type="entry name" value="MECDP_synthase_sf"/>
</dbReference>
<dbReference type="RefSeq" id="WP_377279562.1">
    <property type="nucleotide sequence ID" value="NZ_JBHSGL010000006.1"/>
</dbReference>
<dbReference type="HAMAP" id="MF_00107">
    <property type="entry name" value="IspF"/>
    <property type="match status" value="1"/>
</dbReference>
<feature type="binding site" evidence="7">
    <location>
        <begin position="57"/>
        <end position="59"/>
    </location>
    <ligand>
        <name>4-CDP-2-C-methyl-D-erythritol 2-phosphate</name>
        <dbReference type="ChEBI" id="CHEBI:57919"/>
    </ligand>
</feature>
<evidence type="ECO:0000256" key="2">
    <source>
        <dbReference type="ARBA" id="ARBA00004709"/>
    </source>
</evidence>
<feature type="binding site" evidence="7">
    <location>
        <begin position="62"/>
        <end position="66"/>
    </location>
    <ligand>
        <name>4-CDP-2-C-methyl-D-erythritol 2-phosphate</name>
        <dbReference type="ChEBI" id="CHEBI:57919"/>
    </ligand>
</feature>
<feature type="binding site" evidence="7">
    <location>
        <begin position="133"/>
        <end position="136"/>
    </location>
    <ligand>
        <name>4-CDP-2-C-methyl-D-erythritol 2-phosphate</name>
        <dbReference type="ChEBI" id="CHEBI:57919"/>
    </ligand>
</feature>
<feature type="binding site" evidence="7">
    <location>
        <position position="140"/>
    </location>
    <ligand>
        <name>4-CDP-2-C-methyl-D-erythritol 2-phosphate</name>
        <dbReference type="ChEBI" id="CHEBI:57919"/>
    </ligand>
</feature>
<evidence type="ECO:0000313" key="11">
    <source>
        <dbReference type="Proteomes" id="UP001595932"/>
    </source>
</evidence>
<dbReference type="EMBL" id="JBHSGL010000006">
    <property type="protein sequence ID" value="MFC4713819.1"/>
    <property type="molecule type" value="Genomic_DNA"/>
</dbReference>
<dbReference type="Proteomes" id="UP001595932">
    <property type="component" value="Unassembled WGS sequence"/>
</dbReference>
<feature type="binding site" evidence="7">
    <location>
        <position position="43"/>
    </location>
    <ligand>
        <name>a divalent metal cation</name>
        <dbReference type="ChEBI" id="CHEBI:60240"/>
    </ligand>
</feature>
<feature type="site" description="Transition state stabilizer" evidence="7">
    <location>
        <position position="134"/>
    </location>
</feature>
<comment type="cofactor">
    <cofactor evidence="7">
        <name>a divalent metal cation</name>
        <dbReference type="ChEBI" id="CHEBI:60240"/>
    </cofactor>
    <text evidence="7">Binds 1 divalent metal cation per subunit.</text>
</comment>
<sequence length="166" mass="18019">MIRIGQGYDVHQLAEGRPFILGGIEIEHDRGLLGHSDADVLLHTITDAALGAIGGGDIGKHFPDTDPEFKDADSRKLLTHIWQYVKEQGYELGNVDCTVIAQKPKLAPYIEGMRASIAELLEADISQVNVKATTSEHLGFTGREEGIAALAVILLNQRPLSLDVPE</sequence>
<dbReference type="PROSITE" id="PS01350">
    <property type="entry name" value="ISPF"/>
    <property type="match status" value="1"/>
</dbReference>
<evidence type="ECO:0000256" key="5">
    <source>
        <dbReference type="ARBA" id="ARBA00023229"/>
    </source>
</evidence>
<dbReference type="Pfam" id="PF02542">
    <property type="entry name" value="YgbB"/>
    <property type="match status" value="1"/>
</dbReference>
<keyword evidence="4 7" id="KW-0479">Metal-binding</keyword>
<evidence type="ECO:0000313" key="10">
    <source>
        <dbReference type="EMBL" id="MFC4713819.1"/>
    </source>
</evidence>
<comment type="function">
    <text evidence="7">Involved in the biosynthesis of isopentenyl diphosphate (IPP) and dimethylallyl diphosphate (DMAPP), two major building blocks of isoprenoid compounds. Catalyzes the conversion of 4-diphosphocytidyl-2-C-methyl-D-erythritol 2-phosphate (CDP-ME2P) to 2-C-methyl-D-erythritol 2,4-cyclodiphosphate (ME-CPP) with a corresponding release of cytidine 5-monophosphate (CMP).</text>
</comment>
<protein>
    <recommendedName>
        <fullName evidence="3 7">2-C-methyl-D-erythritol 2,4-cyclodiphosphate synthase</fullName>
        <shortName evidence="7">MECDP-synthase</shortName>
        <shortName evidence="7">MECPP-synthase</shortName>
        <shortName evidence="7">MECPS</shortName>
        <ecNumber evidence="3 7">4.6.1.12</ecNumber>
    </recommendedName>
</protein>